<reference evidence="1" key="1">
    <citation type="submission" date="2023-03" db="EMBL/GenBank/DDBJ databases">
        <title>Massive genome expansion in bonnet fungi (Mycena s.s.) driven by repeated elements and novel gene families across ecological guilds.</title>
        <authorList>
            <consortium name="Lawrence Berkeley National Laboratory"/>
            <person name="Harder C.B."/>
            <person name="Miyauchi S."/>
            <person name="Viragh M."/>
            <person name="Kuo A."/>
            <person name="Thoen E."/>
            <person name="Andreopoulos B."/>
            <person name="Lu D."/>
            <person name="Skrede I."/>
            <person name="Drula E."/>
            <person name="Henrissat B."/>
            <person name="Morin E."/>
            <person name="Kohler A."/>
            <person name="Barry K."/>
            <person name="LaButti K."/>
            <person name="Morin E."/>
            <person name="Salamov A."/>
            <person name="Lipzen A."/>
            <person name="Mereny Z."/>
            <person name="Hegedus B."/>
            <person name="Baldrian P."/>
            <person name="Stursova M."/>
            <person name="Weitz H."/>
            <person name="Taylor A."/>
            <person name="Grigoriev I.V."/>
            <person name="Nagy L.G."/>
            <person name="Martin F."/>
            <person name="Kauserud H."/>
        </authorList>
    </citation>
    <scope>NUCLEOTIDE SEQUENCE</scope>
    <source>
        <strain evidence="1">9144</strain>
    </source>
</reference>
<accession>A0AAD6VJ53</accession>
<evidence type="ECO:0000313" key="1">
    <source>
        <dbReference type="EMBL" id="KAJ7214429.1"/>
    </source>
</evidence>
<dbReference type="Proteomes" id="UP001219525">
    <property type="component" value="Unassembled WGS sequence"/>
</dbReference>
<keyword evidence="2" id="KW-1185">Reference proteome</keyword>
<comment type="caution">
    <text evidence="1">The sequence shown here is derived from an EMBL/GenBank/DDBJ whole genome shotgun (WGS) entry which is preliminary data.</text>
</comment>
<proteinExistence type="predicted"/>
<dbReference type="AlphaFoldDB" id="A0AAD6VJ53"/>
<sequence length="228" mass="25365">MTPTRGLMREGPGVEPVFHAFVHRVLFVQPIAGSNVTYIVDTGDGTGLVRPMLLADGGIVEGASPTEQHRLTLTARADSSLESSPNSPTAQKFEWRLESLHAAKDAGRPPTARVMYSFIEDEFFDEDPRGLFWENVVCIRSFFMSDDEARSVDPSVDPAALTPLTRYLGRLTMAGSTVRRYVGMHTTVLREMKTEEERAEALREFFGISIPQEDLEFIRGRGAELVQS</sequence>
<evidence type="ECO:0008006" key="3">
    <source>
        <dbReference type="Google" id="ProtNLM"/>
    </source>
</evidence>
<protein>
    <recommendedName>
        <fullName evidence="3">Arylamine N-acetyltransferase</fullName>
    </recommendedName>
</protein>
<evidence type="ECO:0000313" key="2">
    <source>
        <dbReference type="Proteomes" id="UP001219525"/>
    </source>
</evidence>
<dbReference type="Gene3D" id="3.30.2140.20">
    <property type="match status" value="1"/>
</dbReference>
<dbReference type="InterPro" id="IPR053710">
    <property type="entry name" value="Arylamine_NAT_domain_sf"/>
</dbReference>
<dbReference type="SUPFAM" id="SSF54001">
    <property type="entry name" value="Cysteine proteinases"/>
    <property type="match status" value="1"/>
</dbReference>
<name>A0AAD6VJ53_9AGAR</name>
<gene>
    <name evidence="1" type="ORF">GGX14DRAFT_563244</name>
</gene>
<dbReference type="EMBL" id="JARJCW010000019">
    <property type="protein sequence ID" value="KAJ7214429.1"/>
    <property type="molecule type" value="Genomic_DNA"/>
</dbReference>
<dbReference type="InterPro" id="IPR038765">
    <property type="entry name" value="Papain-like_cys_pep_sf"/>
</dbReference>
<organism evidence="1 2">
    <name type="scientific">Mycena pura</name>
    <dbReference type="NCBI Taxonomy" id="153505"/>
    <lineage>
        <taxon>Eukaryota</taxon>
        <taxon>Fungi</taxon>
        <taxon>Dikarya</taxon>
        <taxon>Basidiomycota</taxon>
        <taxon>Agaricomycotina</taxon>
        <taxon>Agaricomycetes</taxon>
        <taxon>Agaricomycetidae</taxon>
        <taxon>Agaricales</taxon>
        <taxon>Marasmiineae</taxon>
        <taxon>Mycenaceae</taxon>
        <taxon>Mycena</taxon>
    </lineage>
</organism>